<evidence type="ECO:0000313" key="2">
    <source>
        <dbReference type="EMBL" id="MFD1587130.1"/>
    </source>
</evidence>
<organism evidence="2 3">
    <name type="scientific">Halorientalis brevis</name>
    <dbReference type="NCBI Taxonomy" id="1126241"/>
    <lineage>
        <taxon>Archaea</taxon>
        <taxon>Methanobacteriati</taxon>
        <taxon>Methanobacteriota</taxon>
        <taxon>Stenosarchaea group</taxon>
        <taxon>Halobacteria</taxon>
        <taxon>Halobacteriales</taxon>
        <taxon>Haloarculaceae</taxon>
        <taxon>Halorientalis</taxon>
    </lineage>
</organism>
<reference evidence="2 3" key="1">
    <citation type="journal article" date="2019" name="Int. J. Syst. Evol. Microbiol.">
        <title>The Global Catalogue of Microorganisms (GCM) 10K type strain sequencing project: providing services to taxonomists for standard genome sequencing and annotation.</title>
        <authorList>
            <consortium name="The Broad Institute Genomics Platform"/>
            <consortium name="The Broad Institute Genome Sequencing Center for Infectious Disease"/>
            <person name="Wu L."/>
            <person name="Ma J."/>
        </authorList>
    </citation>
    <scope>NUCLEOTIDE SEQUENCE [LARGE SCALE GENOMIC DNA]</scope>
    <source>
        <strain evidence="2 3">CGMCC 1.12125</strain>
    </source>
</reference>
<dbReference type="SUPFAM" id="SSF52402">
    <property type="entry name" value="Adenine nucleotide alpha hydrolases-like"/>
    <property type="match status" value="1"/>
</dbReference>
<dbReference type="InterPro" id="IPR006016">
    <property type="entry name" value="UspA"/>
</dbReference>
<accession>A0ABD6CA75</accession>
<comment type="caution">
    <text evidence="2">The sequence shown here is derived from an EMBL/GenBank/DDBJ whole genome shotgun (WGS) entry which is preliminary data.</text>
</comment>
<sequence>MVNTNDYRVLVPVDVLGGQDISRTLVEAFASVPVVLLGYHEIPDQTAPSQARAEFGETARSELSDHHAVFEAAGCDVTSKLVFTHRPLKTFERSAVLLDCDAVLLLNPAPVLDRILVAIRGDVNVERIARLVGAIVADTEIAVTFFHVIANEAHREDGETLVETGASALVEAGVDPNRVESNVVGNGSPIEAILDVAGEYDLFVVGESRPSIRRFVFRDRAKKIARRTVDPVLVVRGDYLDAADEAIELPGDEKLL</sequence>
<dbReference type="CDD" id="cd00293">
    <property type="entry name" value="USP-like"/>
    <property type="match status" value="1"/>
</dbReference>
<evidence type="ECO:0000313" key="3">
    <source>
        <dbReference type="Proteomes" id="UP001597119"/>
    </source>
</evidence>
<dbReference type="AlphaFoldDB" id="A0ABD6CA75"/>
<dbReference type="Gene3D" id="3.40.50.12370">
    <property type="match status" value="1"/>
</dbReference>
<dbReference type="EMBL" id="JBHUDJ010000003">
    <property type="protein sequence ID" value="MFD1587130.1"/>
    <property type="molecule type" value="Genomic_DNA"/>
</dbReference>
<proteinExistence type="predicted"/>
<feature type="domain" description="UspA" evidence="1">
    <location>
        <begin position="113"/>
        <end position="236"/>
    </location>
</feature>
<protein>
    <submittedName>
        <fullName evidence="2">Universal stress protein</fullName>
    </submittedName>
</protein>
<name>A0ABD6CA75_9EURY</name>
<dbReference type="RefSeq" id="WP_247374954.1">
    <property type="nucleotide sequence ID" value="NZ_JALLGV010000001.1"/>
</dbReference>
<evidence type="ECO:0000259" key="1">
    <source>
        <dbReference type="Pfam" id="PF00582"/>
    </source>
</evidence>
<dbReference type="Pfam" id="PF00582">
    <property type="entry name" value="Usp"/>
    <property type="match status" value="1"/>
</dbReference>
<gene>
    <name evidence="2" type="ORF">ACFR9U_09050</name>
</gene>
<keyword evidence="3" id="KW-1185">Reference proteome</keyword>
<dbReference type="Proteomes" id="UP001597119">
    <property type="component" value="Unassembled WGS sequence"/>
</dbReference>